<gene>
    <name evidence="2" type="ORF">IFM89_005507</name>
</gene>
<dbReference type="AlphaFoldDB" id="A0A835GWH1"/>
<dbReference type="GO" id="GO:1990904">
    <property type="term" value="C:ribonucleoprotein complex"/>
    <property type="evidence" value="ECO:0007669"/>
    <property type="project" value="TreeGrafter"/>
</dbReference>
<dbReference type="InterPro" id="IPR020568">
    <property type="entry name" value="Ribosomal_Su5_D2-typ_SF"/>
</dbReference>
<dbReference type="Proteomes" id="UP000631114">
    <property type="component" value="Unassembled WGS sequence"/>
</dbReference>
<dbReference type="GO" id="GO:0003924">
    <property type="term" value="F:GTPase activity"/>
    <property type="evidence" value="ECO:0007669"/>
    <property type="project" value="TreeGrafter"/>
</dbReference>
<dbReference type="Pfam" id="PF14432">
    <property type="entry name" value="DYW_deaminase"/>
    <property type="match status" value="1"/>
</dbReference>
<sequence length="335" mass="37077">MIDEGYVPDTSSILHDVEQAEKIKMLGHHSERLAIAFGLIFIPPGLPIRVVKNLRVCGDCHNATKFISKIVQREILVRDAVRFHLFKDGTCSCGDFWGIERVGAGFREPTGTCKRVQVSVISAKGAQSPKFRSINCLRVENKSCYELVLEQHAASKSFEEIHIAVKDYDTTPVTRPEIFDLKPLKENEKKINKIESGSKEIDSDRAEKYRSIWHQFLLRIWALGPRHVGPNILLVPDPEVESEDASVFIPGSSHASERLGFVGEHGTQSNENSSEAISSLHMEAKSLQNSVVSGFQLATAAGPLCDEPMWGLAFLVEAYVSPLGGSTDESEPLTH</sequence>
<dbReference type="GO" id="GO:0042256">
    <property type="term" value="P:cytosolic ribosome assembly"/>
    <property type="evidence" value="ECO:0007669"/>
    <property type="project" value="TreeGrafter"/>
</dbReference>
<evidence type="ECO:0000259" key="1">
    <source>
        <dbReference type="Pfam" id="PF14432"/>
    </source>
</evidence>
<dbReference type="InterPro" id="IPR014721">
    <property type="entry name" value="Ribsml_uS5_D2-typ_fold_subgr"/>
</dbReference>
<dbReference type="SUPFAM" id="SSF54211">
    <property type="entry name" value="Ribosomal protein S5 domain 2-like"/>
    <property type="match status" value="1"/>
</dbReference>
<dbReference type="GO" id="GO:0008270">
    <property type="term" value="F:zinc ion binding"/>
    <property type="evidence" value="ECO:0007669"/>
    <property type="project" value="InterPro"/>
</dbReference>
<protein>
    <recommendedName>
        <fullName evidence="1">DYW domain-containing protein</fullName>
    </recommendedName>
</protein>
<dbReference type="Gene3D" id="3.30.230.10">
    <property type="match status" value="1"/>
</dbReference>
<reference evidence="2 3" key="1">
    <citation type="submission" date="2020-10" db="EMBL/GenBank/DDBJ databases">
        <title>The Coptis chinensis genome and diversification of protoberbering-type alkaloids.</title>
        <authorList>
            <person name="Wang B."/>
            <person name="Shu S."/>
            <person name="Song C."/>
            <person name="Liu Y."/>
        </authorList>
    </citation>
    <scope>NUCLEOTIDE SEQUENCE [LARGE SCALE GENOMIC DNA]</scope>
    <source>
        <strain evidence="2">HL-2020</strain>
        <tissue evidence="2">Leaf</tissue>
    </source>
</reference>
<evidence type="ECO:0000313" key="2">
    <source>
        <dbReference type="EMBL" id="KAF9587775.1"/>
    </source>
</evidence>
<dbReference type="GO" id="GO:0005829">
    <property type="term" value="C:cytosol"/>
    <property type="evidence" value="ECO:0007669"/>
    <property type="project" value="TreeGrafter"/>
</dbReference>
<feature type="domain" description="DYW" evidence="1">
    <location>
        <begin position="5"/>
        <end position="97"/>
    </location>
</feature>
<organism evidence="2 3">
    <name type="scientific">Coptis chinensis</name>
    <dbReference type="NCBI Taxonomy" id="261450"/>
    <lineage>
        <taxon>Eukaryota</taxon>
        <taxon>Viridiplantae</taxon>
        <taxon>Streptophyta</taxon>
        <taxon>Embryophyta</taxon>
        <taxon>Tracheophyta</taxon>
        <taxon>Spermatophyta</taxon>
        <taxon>Magnoliopsida</taxon>
        <taxon>Ranunculales</taxon>
        <taxon>Ranunculaceae</taxon>
        <taxon>Coptidoideae</taxon>
        <taxon>Coptis</taxon>
    </lineage>
</organism>
<dbReference type="OrthoDB" id="364892at2759"/>
<dbReference type="PANTHER" id="PTHR42908">
    <property type="entry name" value="TRANSLATION ELONGATION FACTOR-RELATED"/>
    <property type="match status" value="1"/>
</dbReference>
<dbReference type="InterPro" id="IPR032867">
    <property type="entry name" value="DYW_dom"/>
</dbReference>
<proteinExistence type="predicted"/>
<accession>A0A835GWH1</accession>
<name>A0A835GWH1_9MAGN</name>
<dbReference type="EMBL" id="JADFTS010000009">
    <property type="protein sequence ID" value="KAF9587775.1"/>
    <property type="molecule type" value="Genomic_DNA"/>
</dbReference>
<keyword evidence="3" id="KW-1185">Reference proteome</keyword>
<dbReference type="PANTHER" id="PTHR42908:SF3">
    <property type="entry name" value="ELONGATION FACTOR-LIKE GTPASE 1"/>
    <property type="match status" value="1"/>
</dbReference>
<evidence type="ECO:0000313" key="3">
    <source>
        <dbReference type="Proteomes" id="UP000631114"/>
    </source>
</evidence>
<comment type="caution">
    <text evidence="2">The sequence shown here is derived from an EMBL/GenBank/DDBJ whole genome shotgun (WGS) entry which is preliminary data.</text>
</comment>
<dbReference type="GO" id="GO:0043022">
    <property type="term" value="F:ribosome binding"/>
    <property type="evidence" value="ECO:0007669"/>
    <property type="project" value="TreeGrafter"/>
</dbReference>